<dbReference type="KEGG" id="nml:Namu_0481"/>
<evidence type="ECO:0000313" key="3">
    <source>
        <dbReference type="Proteomes" id="UP000002218"/>
    </source>
</evidence>
<reference evidence="2 3" key="2">
    <citation type="journal article" date="2010" name="Stand. Genomic Sci.">
        <title>Complete genome sequence of Nakamurella multipartita type strain (Y-104).</title>
        <authorList>
            <person name="Tice H."/>
            <person name="Mayilraj S."/>
            <person name="Sims D."/>
            <person name="Lapidus A."/>
            <person name="Nolan M."/>
            <person name="Lucas S."/>
            <person name="Glavina Del Rio T."/>
            <person name="Copeland A."/>
            <person name="Cheng J.F."/>
            <person name="Meincke L."/>
            <person name="Bruce D."/>
            <person name="Goodwin L."/>
            <person name="Pitluck S."/>
            <person name="Ivanova N."/>
            <person name="Mavromatis K."/>
            <person name="Ovchinnikova G."/>
            <person name="Pati A."/>
            <person name="Chen A."/>
            <person name="Palaniappan K."/>
            <person name="Land M."/>
            <person name="Hauser L."/>
            <person name="Chang Y.J."/>
            <person name="Jeffries C.D."/>
            <person name="Detter J.C."/>
            <person name="Brettin T."/>
            <person name="Rohde M."/>
            <person name="Goker M."/>
            <person name="Bristow J."/>
            <person name="Eisen J.A."/>
            <person name="Markowitz V."/>
            <person name="Hugenholtz P."/>
            <person name="Kyrpides N.C."/>
            <person name="Klenk H.P."/>
            <person name="Chen F."/>
        </authorList>
    </citation>
    <scope>NUCLEOTIDE SEQUENCE [LARGE SCALE GENOMIC DNA]</scope>
    <source>
        <strain evidence="3">ATCC 700099 / DSM 44233 / CIP 104796 / JCM 9543 / NBRC 105858 / Y-104</strain>
    </source>
</reference>
<keyword evidence="3" id="KW-1185">Reference proteome</keyword>
<feature type="chain" id="PRO_5002994137" evidence="1">
    <location>
        <begin position="28"/>
        <end position="153"/>
    </location>
</feature>
<keyword evidence="1" id="KW-0732">Signal</keyword>
<organism evidence="2 3">
    <name type="scientific">Nakamurella multipartita (strain ATCC 700099 / DSM 44233 / CIP 104796 / JCM 9543 / NBRC 105858 / Y-104)</name>
    <name type="common">Microsphaera multipartita</name>
    <dbReference type="NCBI Taxonomy" id="479431"/>
    <lineage>
        <taxon>Bacteria</taxon>
        <taxon>Bacillati</taxon>
        <taxon>Actinomycetota</taxon>
        <taxon>Actinomycetes</taxon>
        <taxon>Nakamurellales</taxon>
        <taxon>Nakamurellaceae</taxon>
        <taxon>Nakamurella</taxon>
    </lineage>
</organism>
<reference evidence="3" key="1">
    <citation type="submission" date="2009-09" db="EMBL/GenBank/DDBJ databases">
        <title>The complete genome of Nakamurella multipartita DSM 44233.</title>
        <authorList>
            <consortium name="US DOE Joint Genome Institute (JGI-PGF)"/>
            <person name="Lucas S."/>
            <person name="Copeland A."/>
            <person name="Lapidus A."/>
            <person name="Glavina del Rio T."/>
            <person name="Dalin E."/>
            <person name="Tice H."/>
            <person name="Bruce D."/>
            <person name="Goodwin L."/>
            <person name="Pitluck S."/>
            <person name="Kyrpides N."/>
            <person name="Mavromatis K."/>
            <person name="Ivanova N."/>
            <person name="Ovchinnikova G."/>
            <person name="Sims D."/>
            <person name="Meincke L."/>
            <person name="Brettin T."/>
            <person name="Detter J.C."/>
            <person name="Han C."/>
            <person name="Larimer F."/>
            <person name="Land M."/>
            <person name="Hauser L."/>
            <person name="Markowitz V."/>
            <person name="Cheng J.-F."/>
            <person name="Hugenholtz P."/>
            <person name="Woyke T."/>
            <person name="Wu D."/>
            <person name="Klenk H.-P."/>
            <person name="Eisen J.A."/>
        </authorList>
    </citation>
    <scope>NUCLEOTIDE SEQUENCE [LARGE SCALE GENOMIC DNA]</scope>
    <source>
        <strain evidence="3">ATCC 700099 / DSM 44233 / CIP 104796 / JCM 9543 / NBRC 105858 / Y-104</strain>
    </source>
</reference>
<dbReference type="AlphaFoldDB" id="C8X731"/>
<dbReference type="STRING" id="479431.Namu_0481"/>
<sequence precursor="true">MRSIRRIGVTGATVVALMGMGMGVASAQSKASAEQDGGIYFAGHASGSLTKASGGFEVYDTGPTDYEPWEYLSGKVICYSQNAAATKAVFTARVTKGDLDKAKTITFWFNDSDAPVMPNSFGYAVDVPGAPCTGTPQNVKSIEDGEGYYIDIR</sequence>
<accession>C8X731</accession>
<evidence type="ECO:0000313" key="2">
    <source>
        <dbReference type="EMBL" id="ACV76900.1"/>
    </source>
</evidence>
<proteinExistence type="predicted"/>
<feature type="signal peptide" evidence="1">
    <location>
        <begin position="1"/>
        <end position="27"/>
    </location>
</feature>
<protein>
    <submittedName>
        <fullName evidence="2">Uncharacterized protein</fullName>
    </submittedName>
</protein>
<evidence type="ECO:0000256" key="1">
    <source>
        <dbReference type="SAM" id="SignalP"/>
    </source>
</evidence>
<dbReference type="EMBL" id="CP001737">
    <property type="protein sequence ID" value="ACV76900.1"/>
    <property type="molecule type" value="Genomic_DNA"/>
</dbReference>
<dbReference type="InParanoid" id="C8X731"/>
<dbReference type="Proteomes" id="UP000002218">
    <property type="component" value="Chromosome"/>
</dbReference>
<dbReference type="HOGENOM" id="CLU_1711279_0_0_11"/>
<name>C8X731_NAKMY</name>
<gene>
    <name evidence="2" type="ordered locus">Namu_0481</name>
</gene>